<protein>
    <submittedName>
        <fullName evidence="3">Uncharacterized protein</fullName>
    </submittedName>
</protein>
<reference evidence="3" key="1">
    <citation type="submission" date="2021-05" db="EMBL/GenBank/DDBJ databases">
        <title>The genome of the haptophyte Pavlova lutheri (Diacronema luteri, Pavlovales) - a model for lipid biosynthesis in eukaryotic algae.</title>
        <authorList>
            <person name="Hulatt C.J."/>
            <person name="Posewitz M.C."/>
        </authorList>
    </citation>
    <scope>NUCLEOTIDE SEQUENCE</scope>
    <source>
        <strain evidence="3">NIVA-4/92</strain>
    </source>
</reference>
<feature type="transmembrane region" description="Helical" evidence="2">
    <location>
        <begin position="103"/>
        <end position="127"/>
    </location>
</feature>
<dbReference type="AlphaFoldDB" id="A0A8J6C6X5"/>
<sequence>MQVPVKYVGATVEPGSTRVRFTVSVPPRKAFQNVDVRANVMAINGARLQGMFEAAGLGEAITAVGEPTVVVPSPPPPPSPPPKRDGGGDDVEQPTVPPSIPGLAQATVIALSTVVPVGSLIICAIAARSLYIRRMKAKLVTLQGIDQAPPFPPTNNRVL</sequence>
<gene>
    <name evidence="3" type="ORF">KFE25_013141</name>
</gene>
<evidence type="ECO:0000313" key="3">
    <source>
        <dbReference type="EMBL" id="KAG8460491.1"/>
    </source>
</evidence>
<proteinExistence type="predicted"/>
<evidence type="ECO:0000313" key="4">
    <source>
        <dbReference type="Proteomes" id="UP000751190"/>
    </source>
</evidence>
<keyword evidence="2" id="KW-0472">Membrane</keyword>
<accession>A0A8J6C6X5</accession>
<keyword evidence="4" id="KW-1185">Reference proteome</keyword>
<dbReference type="Proteomes" id="UP000751190">
    <property type="component" value="Unassembled WGS sequence"/>
</dbReference>
<evidence type="ECO:0000256" key="1">
    <source>
        <dbReference type="SAM" id="MobiDB-lite"/>
    </source>
</evidence>
<keyword evidence="2" id="KW-0812">Transmembrane</keyword>
<name>A0A8J6C6X5_DIALT</name>
<keyword evidence="2" id="KW-1133">Transmembrane helix</keyword>
<feature type="region of interest" description="Disordered" evidence="1">
    <location>
        <begin position="67"/>
        <end position="99"/>
    </location>
</feature>
<dbReference type="EMBL" id="JAGTXO010000032">
    <property type="protein sequence ID" value="KAG8460491.1"/>
    <property type="molecule type" value="Genomic_DNA"/>
</dbReference>
<evidence type="ECO:0000256" key="2">
    <source>
        <dbReference type="SAM" id="Phobius"/>
    </source>
</evidence>
<feature type="compositionally biased region" description="Pro residues" evidence="1">
    <location>
        <begin position="72"/>
        <end position="81"/>
    </location>
</feature>
<comment type="caution">
    <text evidence="3">The sequence shown here is derived from an EMBL/GenBank/DDBJ whole genome shotgun (WGS) entry which is preliminary data.</text>
</comment>
<organism evidence="3 4">
    <name type="scientific">Diacronema lutheri</name>
    <name type="common">Unicellular marine alga</name>
    <name type="synonym">Monochrysis lutheri</name>
    <dbReference type="NCBI Taxonomy" id="2081491"/>
    <lineage>
        <taxon>Eukaryota</taxon>
        <taxon>Haptista</taxon>
        <taxon>Haptophyta</taxon>
        <taxon>Pavlovophyceae</taxon>
        <taxon>Pavlovales</taxon>
        <taxon>Pavlovaceae</taxon>
        <taxon>Diacronema</taxon>
    </lineage>
</organism>